<name>A0ABT5URB5_EUBLI</name>
<accession>A0ABT5URB5</accession>
<evidence type="ECO:0008006" key="3">
    <source>
        <dbReference type="Google" id="ProtNLM"/>
    </source>
</evidence>
<evidence type="ECO:0000313" key="2">
    <source>
        <dbReference type="Proteomes" id="UP001215087"/>
    </source>
</evidence>
<gene>
    <name evidence="1" type="ORF">PTZ04_14665</name>
</gene>
<dbReference type="Proteomes" id="UP001215087">
    <property type="component" value="Unassembled WGS sequence"/>
</dbReference>
<protein>
    <recommendedName>
        <fullName evidence="3">SipW-cognate class signal peptide</fullName>
    </recommendedName>
</protein>
<keyword evidence="2" id="KW-1185">Reference proteome</keyword>
<dbReference type="RefSeq" id="WP_227207891.1">
    <property type="nucleotide sequence ID" value="NZ_CP171347.1"/>
</dbReference>
<organism evidence="1 2">
    <name type="scientific">Eubacterium limosum</name>
    <dbReference type="NCBI Taxonomy" id="1736"/>
    <lineage>
        <taxon>Bacteria</taxon>
        <taxon>Bacillati</taxon>
        <taxon>Bacillota</taxon>
        <taxon>Clostridia</taxon>
        <taxon>Eubacteriales</taxon>
        <taxon>Eubacteriaceae</taxon>
        <taxon>Eubacterium</taxon>
    </lineage>
</organism>
<sequence length="212" mass="22717">MKKSRLGAIITSIAIIAVLTIGITLALLSATTDTKVNAFSSNKNIDIALREEAWDGYSFEDANPGNGTTAKDENDMTLGVNQAKNYMPGQTIPKNPQVKNTKEDNGVDAYVAIKVQYDKSFLAEDGISFNNNAWTLIGTAADGSQVYLYHAVLGVGNTTEALFDAVTVNPDLVPDETTGLLPDFSIRVQAYAIQSAGVDNPESTMMEFVNAN</sequence>
<evidence type="ECO:0000313" key="1">
    <source>
        <dbReference type="EMBL" id="MDE1471498.1"/>
    </source>
</evidence>
<reference evidence="1 2" key="1">
    <citation type="submission" date="2023-02" db="EMBL/GenBank/DDBJ databases">
        <title>Comparative genome analysis of Eubacterium limosum species.</title>
        <authorList>
            <person name="Bak J.E."/>
        </authorList>
    </citation>
    <scope>NUCLEOTIDE SEQUENCE [LARGE SCALE GENOMIC DNA]</scope>
    <source>
        <strain evidence="1 2">KGMB01548</strain>
    </source>
</reference>
<dbReference type="EMBL" id="JAQSVD010000008">
    <property type="protein sequence ID" value="MDE1471498.1"/>
    <property type="molecule type" value="Genomic_DNA"/>
</dbReference>
<proteinExistence type="predicted"/>
<comment type="caution">
    <text evidence="1">The sequence shown here is derived from an EMBL/GenBank/DDBJ whole genome shotgun (WGS) entry which is preliminary data.</text>
</comment>